<protein>
    <submittedName>
        <fullName evidence="1">Prophage protein</fullName>
    </submittedName>
</protein>
<proteinExistence type="predicted"/>
<sequence>MLKINSVSISVPSVFQVDIQDIDGESNRNARGELLRDRIAVKRKLNCEWPPLTAEECSTLLNAVSGVFFNVYYPDPMTGRFETKAMYVGDRSVPALYIKNGKVLWKGLKMNFIEK</sequence>
<gene>
    <name evidence="1" type="ORF">QX51_15230</name>
</gene>
<dbReference type="Proteomes" id="UP000031189">
    <property type="component" value="Unassembled WGS sequence"/>
</dbReference>
<dbReference type="EMBL" id="JWHR01000121">
    <property type="protein sequence ID" value="KHS56123.1"/>
    <property type="molecule type" value="Genomic_DNA"/>
</dbReference>
<reference evidence="1 2" key="1">
    <citation type="submission" date="2014-12" db="EMBL/GenBank/DDBJ databases">
        <title>Draft genome sequence of Terrisporobacter sp. 08-306576, isolated from the blood culture of a bacteremia patient.</title>
        <authorList>
            <person name="Lund L.C."/>
            <person name="Sydenham T.V."/>
            <person name="Hogh S.V."/>
            <person name="Skov M.N."/>
            <person name="Kemp M."/>
            <person name="Justesen U.S."/>
        </authorList>
    </citation>
    <scope>NUCLEOTIDE SEQUENCE [LARGE SCALE GENOMIC DNA]</scope>
    <source>
        <strain evidence="1 2">08-306576</strain>
    </source>
</reference>
<dbReference type="RefSeq" id="WP_039680752.1">
    <property type="nucleotide sequence ID" value="NZ_JWHR01000121.1"/>
</dbReference>
<comment type="caution">
    <text evidence="1">The sequence shown here is derived from an EMBL/GenBank/DDBJ whole genome shotgun (WGS) entry which is preliminary data.</text>
</comment>
<keyword evidence="2" id="KW-1185">Reference proteome</keyword>
<evidence type="ECO:0000313" key="1">
    <source>
        <dbReference type="EMBL" id="KHS56123.1"/>
    </source>
</evidence>
<name>A0A0B3VTI7_9FIRM</name>
<dbReference type="Pfam" id="PF20458">
    <property type="entry name" value="DUF6711"/>
    <property type="match status" value="1"/>
</dbReference>
<evidence type="ECO:0000313" key="2">
    <source>
        <dbReference type="Proteomes" id="UP000031189"/>
    </source>
</evidence>
<accession>A0A0B3VTI7</accession>
<dbReference type="STRING" id="1577792.QX51_15230"/>
<dbReference type="AlphaFoldDB" id="A0A0B3VTI7"/>
<organism evidence="1 2">
    <name type="scientific">Terrisporobacter othiniensis</name>
    <dbReference type="NCBI Taxonomy" id="1577792"/>
    <lineage>
        <taxon>Bacteria</taxon>
        <taxon>Bacillati</taxon>
        <taxon>Bacillota</taxon>
        <taxon>Clostridia</taxon>
        <taxon>Peptostreptococcales</taxon>
        <taxon>Peptostreptococcaceae</taxon>
        <taxon>Terrisporobacter</taxon>
    </lineage>
</organism>
<dbReference type="InterPro" id="IPR046557">
    <property type="entry name" value="DUF6711"/>
</dbReference>